<gene>
    <name evidence="2" type="ORF">GCM10022223_27020</name>
</gene>
<dbReference type="InterPro" id="IPR001387">
    <property type="entry name" value="Cro/C1-type_HTH"/>
</dbReference>
<protein>
    <recommendedName>
        <fullName evidence="1">HTH cro/C1-type domain-containing protein</fullName>
    </recommendedName>
</protein>
<dbReference type="CDD" id="cd00093">
    <property type="entry name" value="HTH_XRE"/>
    <property type="match status" value="1"/>
</dbReference>
<dbReference type="PROSITE" id="PS50943">
    <property type="entry name" value="HTH_CROC1"/>
    <property type="match status" value="1"/>
</dbReference>
<dbReference type="Pfam" id="PF01381">
    <property type="entry name" value="HTH_3"/>
    <property type="match status" value="1"/>
</dbReference>
<comment type="caution">
    <text evidence="2">The sequence shown here is derived from an EMBL/GenBank/DDBJ whole genome shotgun (WGS) entry which is preliminary data.</text>
</comment>
<sequence>MLLRGLIGTVLRRIRLGQERTLRDVAEAARVSVPYLSEVERGRKEASSELLASICGALGLDLMDLLAEVRFELETERLAELASQPRAIGFSALSQTELAPRPSLSGSGGAVLHSVSMVAA</sequence>
<dbReference type="SUPFAM" id="SSF47413">
    <property type="entry name" value="lambda repressor-like DNA-binding domains"/>
    <property type="match status" value="1"/>
</dbReference>
<dbReference type="EMBL" id="BAAAZO010000003">
    <property type="protein sequence ID" value="GAA3609542.1"/>
    <property type="molecule type" value="Genomic_DNA"/>
</dbReference>
<dbReference type="InterPro" id="IPR010982">
    <property type="entry name" value="Lambda_DNA-bd_dom_sf"/>
</dbReference>
<keyword evidence="3" id="KW-1185">Reference proteome</keyword>
<dbReference type="Proteomes" id="UP001501074">
    <property type="component" value="Unassembled WGS sequence"/>
</dbReference>
<evidence type="ECO:0000313" key="2">
    <source>
        <dbReference type="EMBL" id="GAA3609542.1"/>
    </source>
</evidence>
<proteinExistence type="predicted"/>
<dbReference type="Gene3D" id="1.10.260.40">
    <property type="entry name" value="lambda repressor-like DNA-binding domains"/>
    <property type="match status" value="1"/>
</dbReference>
<evidence type="ECO:0000259" key="1">
    <source>
        <dbReference type="PROSITE" id="PS50943"/>
    </source>
</evidence>
<name>A0ABP6ZK10_9ACTN</name>
<evidence type="ECO:0000313" key="3">
    <source>
        <dbReference type="Proteomes" id="UP001501074"/>
    </source>
</evidence>
<dbReference type="SMART" id="SM00530">
    <property type="entry name" value="HTH_XRE"/>
    <property type="match status" value="1"/>
</dbReference>
<feature type="domain" description="HTH cro/C1-type" evidence="1">
    <location>
        <begin position="11"/>
        <end position="65"/>
    </location>
</feature>
<organism evidence="2 3">
    <name type="scientific">Kineosporia mesophila</name>
    <dbReference type="NCBI Taxonomy" id="566012"/>
    <lineage>
        <taxon>Bacteria</taxon>
        <taxon>Bacillati</taxon>
        <taxon>Actinomycetota</taxon>
        <taxon>Actinomycetes</taxon>
        <taxon>Kineosporiales</taxon>
        <taxon>Kineosporiaceae</taxon>
        <taxon>Kineosporia</taxon>
    </lineage>
</organism>
<reference evidence="3" key="1">
    <citation type="journal article" date="2019" name="Int. J. Syst. Evol. Microbiol.">
        <title>The Global Catalogue of Microorganisms (GCM) 10K type strain sequencing project: providing services to taxonomists for standard genome sequencing and annotation.</title>
        <authorList>
            <consortium name="The Broad Institute Genomics Platform"/>
            <consortium name="The Broad Institute Genome Sequencing Center for Infectious Disease"/>
            <person name="Wu L."/>
            <person name="Ma J."/>
        </authorList>
    </citation>
    <scope>NUCLEOTIDE SEQUENCE [LARGE SCALE GENOMIC DNA]</scope>
    <source>
        <strain evidence="3">JCM 16902</strain>
    </source>
</reference>
<accession>A0ABP6ZK10</accession>